<dbReference type="Gene3D" id="1.10.10.60">
    <property type="entry name" value="Homeodomain-like"/>
    <property type="match status" value="1"/>
</dbReference>
<comment type="caution">
    <text evidence="2">The sequence shown here is derived from an EMBL/GenBank/DDBJ whole genome shotgun (WGS) entry which is preliminary data.</text>
</comment>
<proteinExistence type="predicted"/>
<evidence type="ECO:0000313" key="2">
    <source>
        <dbReference type="EMBL" id="NUQ87717.1"/>
    </source>
</evidence>
<accession>A0A850C7S0</accession>
<dbReference type="AlphaFoldDB" id="A0A850C7S0"/>
<sequence length="54" mass="6069">MAWQVGYSDQAHLTHECVRFTGVTPRVLLADTHRDCVGHDHSPSSEPLLLARTR</sequence>
<dbReference type="GO" id="GO:0043565">
    <property type="term" value="F:sequence-specific DNA binding"/>
    <property type="evidence" value="ECO:0007669"/>
    <property type="project" value="InterPro"/>
</dbReference>
<gene>
    <name evidence="2" type="ORF">HOQ43_04550</name>
</gene>
<reference evidence="2 3" key="1">
    <citation type="submission" date="2020-05" db="EMBL/GenBank/DDBJ databases">
        <title>DNA-SIP metagenomic assembled genomes.</title>
        <authorList>
            <person name="Yu J."/>
        </authorList>
    </citation>
    <scope>NUCLEOTIDE SEQUENCE [LARGE SCALE GENOMIC DNA]</scope>
    <source>
        <strain evidence="2">Bin5.27</strain>
    </source>
</reference>
<name>A0A850C7S0_9ACTN</name>
<dbReference type="InterPro" id="IPR018060">
    <property type="entry name" value="HTH_AraC"/>
</dbReference>
<protein>
    <recommendedName>
        <fullName evidence="1">HTH araC/xylS-type domain-containing protein</fullName>
    </recommendedName>
</protein>
<feature type="domain" description="HTH araC/xylS-type" evidence="1">
    <location>
        <begin position="1"/>
        <end position="31"/>
    </location>
</feature>
<organism evidence="2 3">
    <name type="scientific">Glycomyces artemisiae</name>
    <dbReference type="NCBI Taxonomy" id="1076443"/>
    <lineage>
        <taxon>Bacteria</taxon>
        <taxon>Bacillati</taxon>
        <taxon>Actinomycetota</taxon>
        <taxon>Actinomycetes</taxon>
        <taxon>Glycomycetales</taxon>
        <taxon>Glycomycetaceae</taxon>
        <taxon>Glycomyces</taxon>
    </lineage>
</organism>
<dbReference type="EMBL" id="JABFXE010000194">
    <property type="protein sequence ID" value="NUQ87717.1"/>
    <property type="molecule type" value="Genomic_DNA"/>
</dbReference>
<dbReference type="Proteomes" id="UP000574690">
    <property type="component" value="Unassembled WGS sequence"/>
</dbReference>
<evidence type="ECO:0000259" key="1">
    <source>
        <dbReference type="PROSITE" id="PS01124"/>
    </source>
</evidence>
<dbReference type="GO" id="GO:0003700">
    <property type="term" value="F:DNA-binding transcription factor activity"/>
    <property type="evidence" value="ECO:0007669"/>
    <property type="project" value="InterPro"/>
</dbReference>
<dbReference type="PROSITE" id="PS01124">
    <property type="entry name" value="HTH_ARAC_FAMILY_2"/>
    <property type="match status" value="1"/>
</dbReference>
<evidence type="ECO:0000313" key="3">
    <source>
        <dbReference type="Proteomes" id="UP000574690"/>
    </source>
</evidence>